<evidence type="ECO:0000313" key="7">
    <source>
        <dbReference type="EMBL" id="PCI27127.1"/>
    </source>
</evidence>
<dbReference type="GO" id="GO:0009229">
    <property type="term" value="P:thiamine diphosphate biosynthetic process"/>
    <property type="evidence" value="ECO:0007669"/>
    <property type="project" value="InterPro"/>
</dbReference>
<dbReference type="InterPro" id="IPR006282">
    <property type="entry name" value="Thi_PPkinase"/>
</dbReference>
<dbReference type="GO" id="GO:0005524">
    <property type="term" value="F:ATP binding"/>
    <property type="evidence" value="ECO:0007669"/>
    <property type="project" value="UniProtKB-KW"/>
</dbReference>
<dbReference type="SUPFAM" id="SSF63862">
    <property type="entry name" value="Thiamin pyrophosphokinase, substrate-binding domain"/>
    <property type="match status" value="1"/>
</dbReference>
<dbReference type="Gene3D" id="3.40.50.10240">
    <property type="entry name" value="Thiamin pyrophosphokinase, catalytic domain"/>
    <property type="match status" value="1"/>
</dbReference>
<name>A0A2A4T2A8_9DELT</name>
<protein>
    <recommendedName>
        <fullName evidence="5">Thiamine diphosphokinase</fullName>
        <ecNumber evidence="5">2.7.6.2</ecNumber>
    </recommendedName>
</protein>
<dbReference type="InterPro" id="IPR053149">
    <property type="entry name" value="TPK"/>
</dbReference>
<accession>A0A2A4T2A8</accession>
<evidence type="ECO:0000256" key="3">
    <source>
        <dbReference type="ARBA" id="ARBA00022777"/>
    </source>
</evidence>
<dbReference type="InterPro" id="IPR007371">
    <property type="entry name" value="TPK_catalytic"/>
</dbReference>
<proteinExistence type="predicted"/>
<keyword evidence="3 7" id="KW-0418">Kinase</keyword>
<dbReference type="SUPFAM" id="SSF63999">
    <property type="entry name" value="Thiamin pyrophosphokinase, catalytic domain"/>
    <property type="match status" value="1"/>
</dbReference>
<keyword evidence="4" id="KW-0067">ATP-binding</keyword>
<evidence type="ECO:0000256" key="2">
    <source>
        <dbReference type="ARBA" id="ARBA00022741"/>
    </source>
</evidence>
<dbReference type="EMBL" id="NVSR01000073">
    <property type="protein sequence ID" value="PCI27127.1"/>
    <property type="molecule type" value="Genomic_DNA"/>
</dbReference>
<dbReference type="EC" id="2.7.6.2" evidence="5"/>
<dbReference type="InterPro" id="IPR007373">
    <property type="entry name" value="Thiamin_PyroPKinase_B1-bd"/>
</dbReference>
<organism evidence="7 8">
    <name type="scientific">SAR324 cluster bacterium</name>
    <dbReference type="NCBI Taxonomy" id="2024889"/>
    <lineage>
        <taxon>Bacteria</taxon>
        <taxon>Deltaproteobacteria</taxon>
        <taxon>SAR324 cluster</taxon>
    </lineage>
</organism>
<dbReference type="SMART" id="SM00983">
    <property type="entry name" value="TPK_B1_binding"/>
    <property type="match status" value="1"/>
</dbReference>
<dbReference type="InterPro" id="IPR036759">
    <property type="entry name" value="TPK_catalytic_sf"/>
</dbReference>
<dbReference type="CDD" id="cd07995">
    <property type="entry name" value="TPK"/>
    <property type="match status" value="1"/>
</dbReference>
<dbReference type="PANTHER" id="PTHR41299:SF1">
    <property type="entry name" value="THIAMINE PYROPHOSPHOKINASE"/>
    <property type="match status" value="1"/>
</dbReference>
<dbReference type="NCBIfam" id="TIGR01378">
    <property type="entry name" value="thi_PPkinase"/>
    <property type="match status" value="1"/>
</dbReference>
<evidence type="ECO:0000313" key="8">
    <source>
        <dbReference type="Proteomes" id="UP000218113"/>
    </source>
</evidence>
<dbReference type="PANTHER" id="PTHR41299">
    <property type="entry name" value="THIAMINE PYROPHOSPHOKINASE"/>
    <property type="match status" value="1"/>
</dbReference>
<dbReference type="Proteomes" id="UP000218113">
    <property type="component" value="Unassembled WGS sequence"/>
</dbReference>
<dbReference type="InterPro" id="IPR036371">
    <property type="entry name" value="TPK_B1-bd_sf"/>
</dbReference>
<dbReference type="GO" id="GO:0004788">
    <property type="term" value="F:thiamine diphosphokinase activity"/>
    <property type="evidence" value="ECO:0007669"/>
    <property type="project" value="UniProtKB-UniRule"/>
</dbReference>
<dbReference type="GO" id="GO:0030975">
    <property type="term" value="F:thiamine binding"/>
    <property type="evidence" value="ECO:0007669"/>
    <property type="project" value="InterPro"/>
</dbReference>
<feature type="domain" description="Thiamin pyrophosphokinase thiamin-binding" evidence="6">
    <location>
        <begin position="136"/>
        <end position="201"/>
    </location>
</feature>
<dbReference type="Pfam" id="PF04265">
    <property type="entry name" value="TPK_B1_binding"/>
    <property type="match status" value="1"/>
</dbReference>
<evidence type="ECO:0000256" key="4">
    <source>
        <dbReference type="ARBA" id="ARBA00022840"/>
    </source>
</evidence>
<reference evidence="8" key="1">
    <citation type="submission" date="2017-08" db="EMBL/GenBank/DDBJ databases">
        <title>A dynamic microbial community with high functional redundancy inhabits the cold, oxic subseafloor aquifer.</title>
        <authorList>
            <person name="Tully B.J."/>
            <person name="Wheat C.G."/>
            <person name="Glazer B.T."/>
            <person name="Huber J.A."/>
        </authorList>
    </citation>
    <scope>NUCLEOTIDE SEQUENCE [LARGE SCALE GENOMIC DNA]</scope>
</reference>
<dbReference type="AlphaFoldDB" id="A0A2A4T2A8"/>
<evidence type="ECO:0000256" key="1">
    <source>
        <dbReference type="ARBA" id="ARBA00022679"/>
    </source>
</evidence>
<keyword evidence="2" id="KW-0547">Nucleotide-binding</keyword>
<dbReference type="GO" id="GO:0006772">
    <property type="term" value="P:thiamine metabolic process"/>
    <property type="evidence" value="ECO:0007669"/>
    <property type="project" value="UniProtKB-UniRule"/>
</dbReference>
<gene>
    <name evidence="7" type="ORF">COB67_09270</name>
</gene>
<evidence type="ECO:0000259" key="6">
    <source>
        <dbReference type="SMART" id="SM00983"/>
    </source>
</evidence>
<evidence type="ECO:0000256" key="5">
    <source>
        <dbReference type="NCBIfam" id="TIGR01378"/>
    </source>
</evidence>
<sequence length="206" mass="22534">MHGLLLLNGKQPSKELLLDLWDQARLRVCADGAVENLAQYDLVPDVILGDLDSISSKAIELFKDRSLILPMKDQNTTDGEKAIQYCLDQGCQTLSVLGALGKRTDHGLYNLGLLGKWSDIKITLLADGEKIFLIKGQALLNEKIGTTISFMPLFGPVKCVETTGLEFPMNNQELSFGYLSSISNKSTGSQVRITLESGMLLVCISQ</sequence>
<dbReference type="Pfam" id="PF04263">
    <property type="entry name" value="TPK_catalytic"/>
    <property type="match status" value="1"/>
</dbReference>
<comment type="caution">
    <text evidence="7">The sequence shown here is derived from an EMBL/GenBank/DDBJ whole genome shotgun (WGS) entry which is preliminary data.</text>
</comment>
<keyword evidence="1" id="KW-0808">Transferase</keyword>
<dbReference type="GO" id="GO:0016301">
    <property type="term" value="F:kinase activity"/>
    <property type="evidence" value="ECO:0007669"/>
    <property type="project" value="UniProtKB-KW"/>
</dbReference>